<feature type="transmembrane region" description="Helical" evidence="1">
    <location>
        <begin position="53"/>
        <end position="71"/>
    </location>
</feature>
<accession>A0A226D3V4</accession>
<evidence type="ECO:0000313" key="3">
    <source>
        <dbReference type="Proteomes" id="UP000198287"/>
    </source>
</evidence>
<keyword evidence="1" id="KW-0812">Transmembrane</keyword>
<keyword evidence="1" id="KW-1133">Transmembrane helix</keyword>
<feature type="transmembrane region" description="Helical" evidence="1">
    <location>
        <begin position="290"/>
        <end position="315"/>
    </location>
</feature>
<dbReference type="AlphaFoldDB" id="A0A226D3V4"/>
<sequence>MKISRKSFRAVVIQRLRSRCKLASLVSCLYYKWDKEKNQIVKESASVIINVRVFLLVTTIYLMAQLGSIGLTEMGIQEKTQACFLLMVYAACVGMWWDWEVDPTAEALVNLIANSEVEENRTTLILTRVLHIFYAMMHLTYFVLPLGFAALVFFAPCTAPLIGSIMLPRSSPYCSTFTTNLTLPQILVRLNLAVTDGLLLSKCFIGGTFYNMDVLLTGIAFLVLECDIAANCENPKLTVYRKLQVLEKILNAAVKTRVLPTNSFVLPVLQIASCFALVKLHDQLDFSELPIYVVVYVDVVVFNTLTFTGAARVYILGDNLLRRLWEKIRGGRKGNSRGKRMMLKSFRRLRVEFGNNFVDRLTPLVLQDFCAKQSISMLVVSSAAKKAF</sequence>
<feature type="transmembrane region" description="Helical" evidence="1">
    <location>
        <begin position="258"/>
        <end position="278"/>
    </location>
</feature>
<comment type="caution">
    <text evidence="2">The sequence shown here is derived from an EMBL/GenBank/DDBJ whole genome shotgun (WGS) entry which is preliminary data.</text>
</comment>
<protein>
    <recommendedName>
        <fullName evidence="4">Odorant receptor</fullName>
    </recommendedName>
</protein>
<keyword evidence="3" id="KW-1185">Reference proteome</keyword>
<evidence type="ECO:0008006" key="4">
    <source>
        <dbReference type="Google" id="ProtNLM"/>
    </source>
</evidence>
<evidence type="ECO:0000313" key="2">
    <source>
        <dbReference type="EMBL" id="OXA39437.1"/>
    </source>
</evidence>
<reference evidence="2 3" key="1">
    <citation type="submission" date="2015-12" db="EMBL/GenBank/DDBJ databases">
        <title>The genome of Folsomia candida.</title>
        <authorList>
            <person name="Faddeeva A."/>
            <person name="Derks M.F."/>
            <person name="Anvar Y."/>
            <person name="Smit S."/>
            <person name="Van Straalen N."/>
            <person name="Roelofs D."/>
        </authorList>
    </citation>
    <scope>NUCLEOTIDE SEQUENCE [LARGE SCALE GENOMIC DNA]</scope>
    <source>
        <strain evidence="2 3">VU population</strain>
        <tissue evidence="2">Whole body</tissue>
    </source>
</reference>
<gene>
    <name evidence="2" type="ORF">Fcan01_25741</name>
</gene>
<keyword evidence="1" id="KW-0472">Membrane</keyword>
<feature type="transmembrane region" description="Helical" evidence="1">
    <location>
        <begin position="139"/>
        <end position="162"/>
    </location>
</feature>
<organism evidence="2 3">
    <name type="scientific">Folsomia candida</name>
    <name type="common">Springtail</name>
    <dbReference type="NCBI Taxonomy" id="158441"/>
    <lineage>
        <taxon>Eukaryota</taxon>
        <taxon>Metazoa</taxon>
        <taxon>Ecdysozoa</taxon>
        <taxon>Arthropoda</taxon>
        <taxon>Hexapoda</taxon>
        <taxon>Collembola</taxon>
        <taxon>Entomobryomorpha</taxon>
        <taxon>Isotomoidea</taxon>
        <taxon>Isotomidae</taxon>
        <taxon>Proisotominae</taxon>
        <taxon>Folsomia</taxon>
    </lineage>
</organism>
<dbReference type="EMBL" id="LNIX01000038">
    <property type="protein sequence ID" value="OXA39437.1"/>
    <property type="molecule type" value="Genomic_DNA"/>
</dbReference>
<dbReference type="Proteomes" id="UP000198287">
    <property type="component" value="Unassembled WGS sequence"/>
</dbReference>
<evidence type="ECO:0000256" key="1">
    <source>
        <dbReference type="SAM" id="Phobius"/>
    </source>
</evidence>
<name>A0A226D3V4_FOLCA</name>
<proteinExistence type="predicted"/>